<dbReference type="SFLD" id="SFLDS00029">
    <property type="entry name" value="Radical_SAM"/>
    <property type="match status" value="1"/>
</dbReference>
<dbReference type="PANTHER" id="PTHR30352:SF13">
    <property type="entry name" value="GLYCYL-RADICAL ENZYME ACTIVATING ENZYME YJJW-RELATED"/>
    <property type="match status" value="1"/>
</dbReference>
<dbReference type="GO" id="GO:0046872">
    <property type="term" value="F:metal ion binding"/>
    <property type="evidence" value="ECO:0007669"/>
    <property type="project" value="UniProtKB-KW"/>
</dbReference>
<dbReference type="EC" id="4.3.99.3" evidence="8"/>
<comment type="cofactor">
    <cofactor evidence="1">
        <name>[4Fe-4S] cluster</name>
        <dbReference type="ChEBI" id="CHEBI:49883"/>
    </cofactor>
</comment>
<gene>
    <name evidence="8" type="primary">queE_30</name>
    <name evidence="8" type="ORF">SDC9_117635</name>
</gene>
<dbReference type="SUPFAM" id="SSF102114">
    <property type="entry name" value="Radical SAM enzymes"/>
    <property type="match status" value="1"/>
</dbReference>
<dbReference type="InterPro" id="IPR034457">
    <property type="entry name" value="Organic_radical-activating"/>
</dbReference>
<dbReference type="CDD" id="cd01335">
    <property type="entry name" value="Radical_SAM"/>
    <property type="match status" value="1"/>
</dbReference>
<dbReference type="Gene3D" id="3.20.20.70">
    <property type="entry name" value="Aldolase class I"/>
    <property type="match status" value="1"/>
</dbReference>
<feature type="domain" description="Radical SAM core" evidence="7">
    <location>
        <begin position="14"/>
        <end position="230"/>
    </location>
</feature>
<sequence>MKISGFLKTTLLDWDGKVACTIYLAGCNFRCPYCHDRGLVLNPGEAEDIPLDSILEYVESNSDFLDGVVISGGEPTLNKDLPDLIKKLRGLGMKIKIDTNGTMPDVLDDLIGAGMVDFIAMDVKAPLDGRYSSVTDTTVDVADIRRSIRIIMDSGVDYEFRTTVVPILIKPEGMEDIFREIRGAKRYRLHQFRPKNCLDENLTALDPYPESVLMDMAEKAKAYVRDVRIRGI</sequence>
<accession>A0A645BZB1</accession>
<name>A0A645BZB1_9ZZZZ</name>
<evidence type="ECO:0000256" key="2">
    <source>
        <dbReference type="ARBA" id="ARBA00022485"/>
    </source>
</evidence>
<evidence type="ECO:0000256" key="6">
    <source>
        <dbReference type="ARBA" id="ARBA00023014"/>
    </source>
</evidence>
<evidence type="ECO:0000259" key="7">
    <source>
        <dbReference type="PROSITE" id="PS51918"/>
    </source>
</evidence>
<evidence type="ECO:0000313" key="8">
    <source>
        <dbReference type="EMBL" id="MPM70679.1"/>
    </source>
</evidence>
<organism evidence="8">
    <name type="scientific">bioreactor metagenome</name>
    <dbReference type="NCBI Taxonomy" id="1076179"/>
    <lineage>
        <taxon>unclassified sequences</taxon>
        <taxon>metagenomes</taxon>
        <taxon>ecological metagenomes</taxon>
    </lineage>
</organism>
<evidence type="ECO:0000256" key="1">
    <source>
        <dbReference type="ARBA" id="ARBA00001966"/>
    </source>
</evidence>
<dbReference type="NCBIfam" id="TIGR02495">
    <property type="entry name" value="NrdG2"/>
    <property type="match status" value="1"/>
</dbReference>
<dbReference type="InterPro" id="IPR007197">
    <property type="entry name" value="rSAM"/>
</dbReference>
<dbReference type="PANTHER" id="PTHR30352">
    <property type="entry name" value="PYRUVATE FORMATE-LYASE-ACTIVATING ENZYME"/>
    <property type="match status" value="1"/>
</dbReference>
<proteinExistence type="predicted"/>
<comment type="caution">
    <text evidence="8">The sequence shown here is derived from an EMBL/GenBank/DDBJ whole genome shotgun (WGS) entry which is preliminary data.</text>
</comment>
<keyword evidence="4" id="KW-0479">Metal-binding</keyword>
<dbReference type="InterPro" id="IPR058240">
    <property type="entry name" value="rSAM_sf"/>
</dbReference>
<evidence type="ECO:0000256" key="3">
    <source>
        <dbReference type="ARBA" id="ARBA00022691"/>
    </source>
</evidence>
<dbReference type="GO" id="GO:0051539">
    <property type="term" value="F:4 iron, 4 sulfur cluster binding"/>
    <property type="evidence" value="ECO:0007669"/>
    <property type="project" value="UniProtKB-KW"/>
</dbReference>
<keyword evidence="5" id="KW-0408">Iron</keyword>
<keyword evidence="8" id="KW-0456">Lyase</keyword>
<dbReference type="InterPro" id="IPR012840">
    <property type="entry name" value="NrdG2"/>
</dbReference>
<reference evidence="8" key="1">
    <citation type="submission" date="2019-08" db="EMBL/GenBank/DDBJ databases">
        <authorList>
            <person name="Kucharzyk K."/>
            <person name="Murdoch R.W."/>
            <person name="Higgins S."/>
            <person name="Loffler F."/>
        </authorList>
    </citation>
    <scope>NUCLEOTIDE SEQUENCE</scope>
</reference>
<dbReference type="EMBL" id="VSSQ01023615">
    <property type="protein sequence ID" value="MPM70679.1"/>
    <property type="molecule type" value="Genomic_DNA"/>
</dbReference>
<evidence type="ECO:0000256" key="5">
    <source>
        <dbReference type="ARBA" id="ARBA00023004"/>
    </source>
</evidence>
<dbReference type="GO" id="GO:0016829">
    <property type="term" value="F:lyase activity"/>
    <property type="evidence" value="ECO:0007669"/>
    <property type="project" value="UniProtKB-KW"/>
</dbReference>
<evidence type="ECO:0000256" key="4">
    <source>
        <dbReference type="ARBA" id="ARBA00022723"/>
    </source>
</evidence>
<protein>
    <submittedName>
        <fullName evidence="8">7-carboxy-7-deazaguanine synthase</fullName>
        <ecNumber evidence="8">4.3.99.3</ecNumber>
    </submittedName>
</protein>
<dbReference type="SFLD" id="SFLDG01094">
    <property type="entry name" value="Uncharacterised_Radical_SAM_Su"/>
    <property type="match status" value="1"/>
</dbReference>
<keyword evidence="3" id="KW-0949">S-adenosyl-L-methionine</keyword>
<dbReference type="AlphaFoldDB" id="A0A645BZB1"/>
<keyword evidence="6" id="KW-0411">Iron-sulfur</keyword>
<dbReference type="Pfam" id="PF04055">
    <property type="entry name" value="Radical_SAM"/>
    <property type="match status" value="1"/>
</dbReference>
<keyword evidence="2" id="KW-0004">4Fe-4S</keyword>
<dbReference type="PROSITE" id="PS51918">
    <property type="entry name" value="RADICAL_SAM"/>
    <property type="match status" value="1"/>
</dbReference>
<dbReference type="InterPro" id="IPR013785">
    <property type="entry name" value="Aldolase_TIM"/>
</dbReference>